<dbReference type="PROSITE" id="PS51071">
    <property type="entry name" value="HTH_RPIR"/>
    <property type="match status" value="1"/>
</dbReference>
<organism evidence="6 7">
    <name type="scientific">Virgibacillus necropolis</name>
    <dbReference type="NCBI Taxonomy" id="163877"/>
    <lineage>
        <taxon>Bacteria</taxon>
        <taxon>Bacillati</taxon>
        <taxon>Bacillota</taxon>
        <taxon>Bacilli</taxon>
        <taxon>Bacillales</taxon>
        <taxon>Bacillaceae</taxon>
        <taxon>Virgibacillus</taxon>
    </lineage>
</organism>
<evidence type="ECO:0000256" key="2">
    <source>
        <dbReference type="ARBA" id="ARBA00023125"/>
    </source>
</evidence>
<evidence type="ECO:0000256" key="3">
    <source>
        <dbReference type="ARBA" id="ARBA00023163"/>
    </source>
</evidence>
<dbReference type="PROSITE" id="PS51464">
    <property type="entry name" value="SIS"/>
    <property type="match status" value="1"/>
</dbReference>
<evidence type="ECO:0000256" key="1">
    <source>
        <dbReference type="ARBA" id="ARBA00023015"/>
    </source>
</evidence>
<dbReference type="Pfam" id="PF01418">
    <property type="entry name" value="HTH_6"/>
    <property type="match status" value="1"/>
</dbReference>
<sequence length="242" mass="27925">MNLQDRAHKYEYKLNDTDDQIITYIVENKSTVIVTSIQTLAKTLYTVPNTITRLSKKLGYDGFSQLKNNLKEEVHEKEMEPAESVHYNMKRTLELLDDEILSIIAKKIHQADHVYIFGVGDTVPFCELFSTHLKIGGKAVEFFLHRHDAVYAVNHATKHDVLFLISMSGETKQILEIAELARSKGVTIISLTHFTRNTLQDKADYKFFFYSPKRMLENYNTSDKTPVMLALQVLSNIYWETV</sequence>
<evidence type="ECO:0000259" key="5">
    <source>
        <dbReference type="PROSITE" id="PS51464"/>
    </source>
</evidence>
<reference evidence="6 7" key="1">
    <citation type="journal article" date="2003" name="Int. J. Syst. Evol. Microbiol.">
        <title>Virgibacillus carmonensis sp. nov., Virgibacillus necropolis sp. nov. and Virgibacillus picturae sp. nov., three novel species isolated from deteriorated mural paintings, transfer of the species of the genus salibacillus to Virgibacillus, as Virgibacillus marismortui comb. nov. and Virgibacillus salexigens comb. nov., and emended description of the genus Virgibacillus.</title>
        <authorList>
            <person name="Heyrman J."/>
            <person name="Logan N.A."/>
            <person name="Busse H.J."/>
            <person name="Balcaen A."/>
            <person name="Lebbe L."/>
            <person name="Rodriguez-Diaz M."/>
            <person name="Swings J."/>
            <person name="De Vos P."/>
        </authorList>
    </citation>
    <scope>NUCLEOTIDE SEQUENCE [LARGE SCALE GENOMIC DNA]</scope>
    <source>
        <strain evidence="6 7">LMG 19488</strain>
    </source>
</reference>
<evidence type="ECO:0000313" key="6">
    <source>
        <dbReference type="EMBL" id="ASN04309.1"/>
    </source>
</evidence>
<feature type="domain" description="HTH rpiR-type" evidence="4">
    <location>
        <begin position="1"/>
        <end position="77"/>
    </location>
</feature>
<dbReference type="InterPro" id="IPR047640">
    <property type="entry name" value="RpiR-like"/>
</dbReference>
<proteinExistence type="predicted"/>
<dbReference type="OrthoDB" id="6590756at2"/>
<dbReference type="GO" id="GO:0003700">
    <property type="term" value="F:DNA-binding transcription factor activity"/>
    <property type="evidence" value="ECO:0007669"/>
    <property type="project" value="InterPro"/>
</dbReference>
<dbReference type="Pfam" id="PF01380">
    <property type="entry name" value="SIS"/>
    <property type="match status" value="1"/>
</dbReference>
<dbReference type="InterPro" id="IPR001347">
    <property type="entry name" value="SIS_dom"/>
</dbReference>
<dbReference type="AlphaFoldDB" id="A0A221M9K6"/>
<dbReference type="InterPro" id="IPR036388">
    <property type="entry name" value="WH-like_DNA-bd_sf"/>
</dbReference>
<keyword evidence="2" id="KW-0238">DNA-binding</keyword>
<dbReference type="SUPFAM" id="SSF46689">
    <property type="entry name" value="Homeodomain-like"/>
    <property type="match status" value="1"/>
</dbReference>
<name>A0A221M9K6_9BACI</name>
<feature type="domain" description="SIS" evidence="5">
    <location>
        <begin position="104"/>
        <end position="242"/>
    </location>
</feature>
<evidence type="ECO:0000313" key="7">
    <source>
        <dbReference type="Proteomes" id="UP000204391"/>
    </source>
</evidence>
<dbReference type="EMBL" id="CP022437">
    <property type="protein sequence ID" value="ASN04309.1"/>
    <property type="molecule type" value="Genomic_DNA"/>
</dbReference>
<dbReference type="Gene3D" id="1.10.10.10">
    <property type="entry name" value="Winged helix-like DNA-binding domain superfamily/Winged helix DNA-binding domain"/>
    <property type="match status" value="1"/>
</dbReference>
<accession>A0A221M9K6</accession>
<dbReference type="InterPro" id="IPR000281">
    <property type="entry name" value="HTH_RpiR"/>
</dbReference>
<dbReference type="InterPro" id="IPR009057">
    <property type="entry name" value="Homeodomain-like_sf"/>
</dbReference>
<dbReference type="InterPro" id="IPR035472">
    <property type="entry name" value="RpiR-like_SIS"/>
</dbReference>
<protein>
    <submittedName>
        <fullName evidence="6">RpiR family transcriptional regulator</fullName>
    </submittedName>
</protein>
<keyword evidence="7" id="KW-1185">Reference proteome</keyword>
<evidence type="ECO:0000259" key="4">
    <source>
        <dbReference type="PROSITE" id="PS51071"/>
    </source>
</evidence>
<dbReference type="CDD" id="cd05013">
    <property type="entry name" value="SIS_RpiR"/>
    <property type="match status" value="1"/>
</dbReference>
<dbReference type="SUPFAM" id="SSF53697">
    <property type="entry name" value="SIS domain"/>
    <property type="match status" value="1"/>
</dbReference>
<dbReference type="InterPro" id="IPR046348">
    <property type="entry name" value="SIS_dom_sf"/>
</dbReference>
<dbReference type="Proteomes" id="UP000204391">
    <property type="component" value="Chromosome"/>
</dbReference>
<dbReference type="GO" id="GO:0097367">
    <property type="term" value="F:carbohydrate derivative binding"/>
    <property type="evidence" value="ECO:0007669"/>
    <property type="project" value="InterPro"/>
</dbReference>
<dbReference type="Gene3D" id="3.40.50.10490">
    <property type="entry name" value="Glucose-6-phosphate isomerase like protein, domain 1"/>
    <property type="match status" value="1"/>
</dbReference>
<dbReference type="KEGG" id="vne:CFK40_04435"/>
<keyword evidence="3" id="KW-0804">Transcription</keyword>
<dbReference type="PANTHER" id="PTHR30514">
    <property type="entry name" value="GLUCOKINASE"/>
    <property type="match status" value="1"/>
</dbReference>
<gene>
    <name evidence="6" type="ORF">CFK40_04435</name>
</gene>
<keyword evidence="1" id="KW-0805">Transcription regulation</keyword>
<dbReference type="GO" id="GO:1901135">
    <property type="term" value="P:carbohydrate derivative metabolic process"/>
    <property type="evidence" value="ECO:0007669"/>
    <property type="project" value="InterPro"/>
</dbReference>
<dbReference type="PANTHER" id="PTHR30514:SF1">
    <property type="entry name" value="HTH-TYPE TRANSCRIPTIONAL REGULATOR HEXR-RELATED"/>
    <property type="match status" value="1"/>
</dbReference>
<dbReference type="GO" id="GO:0003677">
    <property type="term" value="F:DNA binding"/>
    <property type="evidence" value="ECO:0007669"/>
    <property type="project" value="UniProtKB-KW"/>
</dbReference>
<dbReference type="RefSeq" id="WP_089530949.1">
    <property type="nucleotide sequence ID" value="NZ_CP022437.1"/>
</dbReference>